<feature type="region of interest" description="Disordered" evidence="1">
    <location>
        <begin position="194"/>
        <end position="529"/>
    </location>
</feature>
<reference evidence="2" key="1">
    <citation type="submission" date="2023-10" db="EMBL/GenBank/DDBJ databases">
        <authorList>
            <person name="Noh H."/>
        </authorList>
    </citation>
    <scope>NUCLEOTIDE SEQUENCE</scope>
    <source>
        <strain evidence="2">DUCC4014</strain>
    </source>
</reference>
<proteinExistence type="predicted"/>
<dbReference type="RefSeq" id="XP_062622579.1">
    <property type="nucleotide sequence ID" value="XM_062766595.1"/>
</dbReference>
<feature type="compositionally biased region" description="Acidic residues" evidence="1">
    <location>
        <begin position="245"/>
        <end position="265"/>
    </location>
</feature>
<dbReference type="EMBL" id="CP086714">
    <property type="protein sequence ID" value="WOO76547.1"/>
    <property type="molecule type" value="Genomic_DNA"/>
</dbReference>
<name>A0AAF0XZY1_9TREE</name>
<organism evidence="2 3">
    <name type="scientific">Vanrija pseudolonga</name>
    <dbReference type="NCBI Taxonomy" id="143232"/>
    <lineage>
        <taxon>Eukaryota</taxon>
        <taxon>Fungi</taxon>
        <taxon>Dikarya</taxon>
        <taxon>Basidiomycota</taxon>
        <taxon>Agaricomycotina</taxon>
        <taxon>Tremellomycetes</taxon>
        <taxon>Trichosporonales</taxon>
        <taxon>Trichosporonaceae</taxon>
        <taxon>Vanrija</taxon>
    </lineage>
</organism>
<keyword evidence="3" id="KW-1185">Reference proteome</keyword>
<feature type="compositionally biased region" description="Acidic residues" evidence="1">
    <location>
        <begin position="305"/>
        <end position="332"/>
    </location>
</feature>
<feature type="compositionally biased region" description="Acidic residues" evidence="1">
    <location>
        <begin position="277"/>
        <end position="290"/>
    </location>
</feature>
<evidence type="ECO:0000313" key="2">
    <source>
        <dbReference type="EMBL" id="WOO76547.1"/>
    </source>
</evidence>
<feature type="compositionally biased region" description="Basic residues" evidence="1">
    <location>
        <begin position="480"/>
        <end position="497"/>
    </location>
</feature>
<accession>A0AAF0XZY1</accession>
<protein>
    <submittedName>
        <fullName evidence="2">Uncharacterized protein</fullName>
    </submittedName>
</protein>
<evidence type="ECO:0000256" key="1">
    <source>
        <dbReference type="SAM" id="MobiDB-lite"/>
    </source>
</evidence>
<gene>
    <name evidence="2" type="ORF">LOC62_01G000174</name>
</gene>
<feature type="compositionally biased region" description="Acidic residues" evidence="1">
    <location>
        <begin position="356"/>
        <end position="368"/>
    </location>
</feature>
<dbReference type="GeneID" id="87803433"/>
<dbReference type="AlphaFoldDB" id="A0AAF0XZY1"/>
<feature type="compositionally biased region" description="Acidic residues" evidence="1">
    <location>
        <begin position="214"/>
        <end position="227"/>
    </location>
</feature>
<dbReference type="Proteomes" id="UP000827549">
    <property type="component" value="Chromosome 1"/>
</dbReference>
<feature type="compositionally biased region" description="Basic and acidic residues" evidence="1">
    <location>
        <begin position="419"/>
        <end position="430"/>
    </location>
</feature>
<sequence length="529" mass="59381">MLKEDLTAFTQFLEDITSYPDKVFLGQGFFTREVLRNVDYSIVPLRRTTCNQYPRSVLSINGAERVLVVNVPWTDLFYSESGRSVPWPGFQYMHPNLECKIATSDHWPTIMTGIRSIGIDVKSLIYRLDEAFDVRKLAKPVKEIDLITYIRTAILKCEGPCIRCDEDHPRRYPTHLSFWLWYLRRSTFDASLKKDTDNIGRGPPAAEVGPSAYGDDEDNAEEFDEESDLKTGPDAVNDEPNAQVADDEPSAAESDEELSDEESEDERSPVQSHYETGVEEYDEESDDDPGPVESHHWPSAGPYYEESEDEPGHEPDEESDEDSEAASVEESDSNTNPVLVNDELSTHGAEVAPSADESDEELSDEVFEPEPGPVASHDEPGAEEYDEESHDAPGFDEFHHHPSPNVPDEWPIAHLSNRRPSEHVSNHESSDPEDENDDDGPTTEPGYDHRPGDVALPVAMSQTPNPGTLAANPTKDPPKSQKKRGGKKRSNKRRNNRPKPEVPPPPAVEAQPQRFAPPPMTTPYWPHYR</sequence>
<evidence type="ECO:0000313" key="3">
    <source>
        <dbReference type="Proteomes" id="UP000827549"/>
    </source>
</evidence>
<feature type="compositionally biased region" description="Basic and acidic residues" evidence="1">
    <location>
        <begin position="390"/>
        <end position="400"/>
    </location>
</feature>
<feature type="compositionally biased region" description="Acidic residues" evidence="1">
    <location>
        <begin position="431"/>
        <end position="441"/>
    </location>
</feature>